<evidence type="ECO:0000256" key="2">
    <source>
        <dbReference type="SAM" id="SignalP"/>
    </source>
</evidence>
<gene>
    <name evidence="4" type="ORF">LHA_2014</name>
</gene>
<dbReference type="SUPFAM" id="SSF56925">
    <property type="entry name" value="OMPA-like"/>
    <property type="match status" value="1"/>
</dbReference>
<dbReference type="Gene3D" id="2.40.160.20">
    <property type="match status" value="1"/>
</dbReference>
<keyword evidence="1 2" id="KW-0732">Signal</keyword>
<evidence type="ECO:0000313" key="5">
    <source>
        <dbReference type="Proteomes" id="UP000032803"/>
    </source>
</evidence>
<dbReference type="Pfam" id="PF13505">
    <property type="entry name" value="OMP_b-brl"/>
    <property type="match status" value="1"/>
</dbReference>
<sequence length="242" mass="27058">MKKSIGFILASFVCCNMQANAYALQTTLYGGISSTDLDMGLLHISSEETDTLHNRNDSQGTIGVGLGWQYDFNQGNGFGLINNVIVGLNYFHFKAEPHGIVWLYGLPQFASFDYHLSLRTNRWLLNGQAELFSFWQTIHPYVEAGIGVSNIRSQYWELPRESGVAEGNLIFSTRTNHQLVYSLGAGIKKQLSPNWILSLAYNFTDFGTIHAGPYDADVVIQQPLDVDVKLHTALLGLSYQWV</sequence>
<keyword evidence="5" id="KW-1185">Reference proteome</keyword>
<dbReference type="PATRIC" id="fig|449.7.peg.2133"/>
<dbReference type="InterPro" id="IPR027385">
    <property type="entry name" value="Beta-barrel_OMP"/>
</dbReference>
<protein>
    <recommendedName>
        <fullName evidence="3">Outer membrane protein beta-barrel domain-containing protein</fullName>
    </recommendedName>
</protein>
<evidence type="ECO:0000313" key="4">
    <source>
        <dbReference type="EMBL" id="CEK11040.1"/>
    </source>
</evidence>
<evidence type="ECO:0000259" key="3">
    <source>
        <dbReference type="Pfam" id="PF13505"/>
    </source>
</evidence>
<proteinExistence type="predicted"/>
<dbReference type="HOGENOM" id="CLU_1146071_0_0_6"/>
<accession>A0A0A8UQB5</accession>
<dbReference type="KEGG" id="lha:LHA_2014"/>
<organism evidence="4 5">
    <name type="scientific">Legionella hackeliae</name>
    <dbReference type="NCBI Taxonomy" id="449"/>
    <lineage>
        <taxon>Bacteria</taxon>
        <taxon>Pseudomonadati</taxon>
        <taxon>Pseudomonadota</taxon>
        <taxon>Gammaproteobacteria</taxon>
        <taxon>Legionellales</taxon>
        <taxon>Legionellaceae</taxon>
        <taxon>Legionella</taxon>
    </lineage>
</organism>
<name>A0A0A8UQB5_LEGHA</name>
<reference evidence="5" key="1">
    <citation type="submission" date="2014-09" db="EMBL/GenBank/DDBJ databases">
        <authorList>
            <person name="Gomez-Valero L."/>
        </authorList>
    </citation>
    <scope>NUCLEOTIDE SEQUENCE [LARGE SCALE GENOMIC DNA]</scope>
    <source>
        <strain evidence="5">ATCC35250</strain>
    </source>
</reference>
<dbReference type="RefSeq" id="WP_045106303.1">
    <property type="nucleotide sequence ID" value="NZ_LN681225.1"/>
</dbReference>
<dbReference type="AlphaFoldDB" id="A0A0A8UQB5"/>
<feature type="signal peptide" evidence="2">
    <location>
        <begin position="1"/>
        <end position="21"/>
    </location>
</feature>
<dbReference type="EMBL" id="LN681225">
    <property type="protein sequence ID" value="CEK11040.1"/>
    <property type="molecule type" value="Genomic_DNA"/>
</dbReference>
<feature type="domain" description="Outer membrane protein beta-barrel" evidence="3">
    <location>
        <begin position="7"/>
        <end position="239"/>
    </location>
</feature>
<dbReference type="Proteomes" id="UP000032803">
    <property type="component" value="Chromosome I"/>
</dbReference>
<dbReference type="OrthoDB" id="5652104at2"/>
<dbReference type="InterPro" id="IPR011250">
    <property type="entry name" value="OMP/PagP_B-barrel"/>
</dbReference>
<evidence type="ECO:0000256" key="1">
    <source>
        <dbReference type="ARBA" id="ARBA00022729"/>
    </source>
</evidence>
<feature type="chain" id="PRO_5009754248" description="Outer membrane protein beta-barrel domain-containing protein" evidence="2">
    <location>
        <begin position="22"/>
        <end position="242"/>
    </location>
</feature>